<keyword evidence="2" id="KW-0812">Transmembrane</keyword>
<dbReference type="GO" id="GO:0005886">
    <property type="term" value="C:plasma membrane"/>
    <property type="evidence" value="ECO:0007669"/>
    <property type="project" value="TreeGrafter"/>
</dbReference>
<reference evidence="3" key="1">
    <citation type="submission" date="2020-10" db="EMBL/GenBank/DDBJ databases">
        <title>Sequencing the genomes of 1000 actinobacteria strains.</title>
        <authorList>
            <person name="Klenk H.-P."/>
        </authorList>
    </citation>
    <scope>NUCLEOTIDE SEQUENCE</scope>
    <source>
        <strain evidence="3">DSM 45354</strain>
    </source>
</reference>
<name>A0A927RDH1_9ACTN</name>
<proteinExistence type="predicted"/>
<accession>A0A927RDH1</accession>
<comment type="caution">
    <text evidence="3">The sequence shown here is derived from an EMBL/GenBank/DDBJ whole genome shotgun (WGS) entry which is preliminary data.</text>
</comment>
<feature type="transmembrane region" description="Helical" evidence="2">
    <location>
        <begin position="273"/>
        <end position="297"/>
    </location>
</feature>
<evidence type="ECO:0000313" key="3">
    <source>
        <dbReference type="EMBL" id="MBE1612392.1"/>
    </source>
</evidence>
<feature type="transmembrane region" description="Helical" evidence="2">
    <location>
        <begin position="48"/>
        <end position="67"/>
    </location>
</feature>
<gene>
    <name evidence="3" type="ORF">HEB94_009240</name>
</gene>
<sequence>MTETRGSASDDRSHRNSPPDPPNAGPASRRSPRPDSPPSSRAGSRQRAFGVVAAVVIGIFLACQSRVNGQLGQEVHDGILAALWSFGSGLVVLATVYALSPGTRAGVRRLWRTVRSAAGVGIGTSARALRPWHCLGGVCGAYLVVTQSSIVGLVGVAVFTVAVVAGQAASSLVVDRLGLGPAGRQPVTLLRVVGAVLALCAVLLSVGHQLDTPAKAALAILPALGGVGTAWQQAVNGRVAATASGSGGAQVGQPGPVAPVIDGPHATRTQGALVAALVNFTIGTSALIIAALVDIALRGTPDAFPTNPILYIGGMFGVAFISMAAYVVRITGVLLLGLASVAGQLIGALVLDALLPASGTELSPTTVLGTVLTLVAVAIAAAPARRTPALAR</sequence>
<dbReference type="PANTHER" id="PTHR34821:SF2">
    <property type="entry name" value="INNER MEMBRANE PROTEIN YDCZ"/>
    <property type="match status" value="1"/>
</dbReference>
<keyword evidence="2" id="KW-1133">Transmembrane helix</keyword>
<feature type="transmembrane region" description="Helical" evidence="2">
    <location>
        <begin position="79"/>
        <end position="99"/>
    </location>
</feature>
<feature type="transmembrane region" description="Helical" evidence="2">
    <location>
        <begin position="367"/>
        <end position="384"/>
    </location>
</feature>
<dbReference type="EMBL" id="JADBEM010000001">
    <property type="protein sequence ID" value="MBE1612392.1"/>
    <property type="molecule type" value="Genomic_DNA"/>
</dbReference>
<dbReference type="RefSeq" id="WP_337918410.1">
    <property type="nucleotide sequence ID" value="NZ_BAABJL010000194.1"/>
</dbReference>
<evidence type="ECO:0000256" key="2">
    <source>
        <dbReference type="SAM" id="Phobius"/>
    </source>
</evidence>
<feature type="transmembrane region" description="Helical" evidence="2">
    <location>
        <begin position="309"/>
        <end position="328"/>
    </location>
</feature>
<dbReference type="InterPro" id="IPR006750">
    <property type="entry name" value="YdcZ"/>
</dbReference>
<keyword evidence="2" id="KW-0472">Membrane</keyword>
<feature type="transmembrane region" description="Helical" evidence="2">
    <location>
        <begin position="189"/>
        <end position="206"/>
    </location>
</feature>
<evidence type="ECO:0000313" key="4">
    <source>
        <dbReference type="Proteomes" id="UP000638648"/>
    </source>
</evidence>
<feature type="transmembrane region" description="Helical" evidence="2">
    <location>
        <begin position="150"/>
        <end position="169"/>
    </location>
</feature>
<dbReference type="Pfam" id="PF04657">
    <property type="entry name" value="DMT_YdcZ"/>
    <property type="match status" value="2"/>
</dbReference>
<dbReference type="Proteomes" id="UP000638648">
    <property type="component" value="Unassembled WGS sequence"/>
</dbReference>
<evidence type="ECO:0000256" key="1">
    <source>
        <dbReference type="SAM" id="MobiDB-lite"/>
    </source>
</evidence>
<feature type="transmembrane region" description="Helical" evidence="2">
    <location>
        <begin position="335"/>
        <end position="355"/>
    </location>
</feature>
<dbReference type="PANTHER" id="PTHR34821">
    <property type="entry name" value="INNER MEMBRANE PROTEIN YDCZ"/>
    <property type="match status" value="1"/>
</dbReference>
<protein>
    <submittedName>
        <fullName evidence="3">Transporter family-2 protein</fullName>
    </submittedName>
</protein>
<dbReference type="AlphaFoldDB" id="A0A927RDH1"/>
<keyword evidence="4" id="KW-1185">Reference proteome</keyword>
<feature type="region of interest" description="Disordered" evidence="1">
    <location>
        <begin position="1"/>
        <end position="45"/>
    </location>
</feature>
<organism evidence="3 4">
    <name type="scientific">Actinopolymorpha pittospori</name>
    <dbReference type="NCBI Taxonomy" id="648752"/>
    <lineage>
        <taxon>Bacteria</taxon>
        <taxon>Bacillati</taxon>
        <taxon>Actinomycetota</taxon>
        <taxon>Actinomycetes</taxon>
        <taxon>Propionibacteriales</taxon>
        <taxon>Actinopolymorphaceae</taxon>
        <taxon>Actinopolymorpha</taxon>
    </lineage>
</organism>